<organism evidence="6 7">
    <name type="scientific">Marinobacterium lacunae</name>
    <dbReference type="NCBI Taxonomy" id="1232683"/>
    <lineage>
        <taxon>Bacteria</taxon>
        <taxon>Pseudomonadati</taxon>
        <taxon>Pseudomonadota</taxon>
        <taxon>Gammaproteobacteria</taxon>
        <taxon>Oceanospirillales</taxon>
        <taxon>Oceanospirillaceae</taxon>
        <taxon>Marinobacterium</taxon>
    </lineage>
</organism>
<dbReference type="AlphaFoldDB" id="A0A081G1A6"/>
<evidence type="ECO:0000256" key="3">
    <source>
        <dbReference type="ARBA" id="ARBA00022691"/>
    </source>
</evidence>
<dbReference type="RefSeq" id="WP_036184555.1">
    <property type="nucleotide sequence ID" value="NZ_JMQN01000015.1"/>
</dbReference>
<comment type="subunit">
    <text evidence="5">Homodimer.</text>
</comment>
<comment type="function">
    <text evidence="5">Specifically methylates the pseudouridine at position 1915 (m3Psi1915) in 23S rRNA.</text>
</comment>
<evidence type="ECO:0000256" key="4">
    <source>
        <dbReference type="ARBA" id="ARBA00038303"/>
    </source>
</evidence>
<feature type="binding site" evidence="5">
    <location>
        <position position="73"/>
    </location>
    <ligand>
        <name>S-adenosyl-L-methionine</name>
        <dbReference type="ChEBI" id="CHEBI:59789"/>
    </ligand>
</feature>
<feature type="binding site" evidence="5">
    <location>
        <begin position="123"/>
        <end position="128"/>
    </location>
    <ligand>
        <name>S-adenosyl-L-methionine</name>
        <dbReference type="ChEBI" id="CHEBI:59789"/>
    </ligand>
</feature>
<comment type="similarity">
    <text evidence="4 5">Belongs to the RNA methyltransferase RlmH family.</text>
</comment>
<dbReference type="PANTHER" id="PTHR33603">
    <property type="entry name" value="METHYLTRANSFERASE"/>
    <property type="match status" value="1"/>
</dbReference>
<feature type="binding site" evidence="5">
    <location>
        <position position="104"/>
    </location>
    <ligand>
        <name>S-adenosyl-L-methionine</name>
        <dbReference type="ChEBI" id="CHEBI:59789"/>
    </ligand>
</feature>
<dbReference type="PATRIC" id="fig|1232683.4.peg.1004"/>
<evidence type="ECO:0000313" key="7">
    <source>
        <dbReference type="Proteomes" id="UP000028252"/>
    </source>
</evidence>
<dbReference type="Proteomes" id="UP000028252">
    <property type="component" value="Unassembled WGS sequence"/>
</dbReference>
<dbReference type="SUPFAM" id="SSF75217">
    <property type="entry name" value="alpha/beta knot"/>
    <property type="match status" value="1"/>
</dbReference>
<dbReference type="STRING" id="1232683.ADIMK_1014"/>
<dbReference type="PIRSF" id="PIRSF004505">
    <property type="entry name" value="MT_bac"/>
    <property type="match status" value="1"/>
</dbReference>
<protein>
    <recommendedName>
        <fullName evidence="5">Ribosomal RNA large subunit methyltransferase H</fullName>
        <ecNumber evidence="5">2.1.1.177</ecNumber>
    </recommendedName>
    <alternativeName>
        <fullName evidence="5">23S rRNA (pseudouridine1915-N3)-methyltransferase</fullName>
    </alternativeName>
    <alternativeName>
        <fullName evidence="5">23S rRNA m3Psi1915 methyltransferase</fullName>
    </alternativeName>
    <alternativeName>
        <fullName evidence="5">rRNA (pseudouridine-N3-)-methyltransferase RlmH</fullName>
    </alternativeName>
</protein>
<name>A0A081G1A6_9GAMM</name>
<dbReference type="NCBIfam" id="NF000986">
    <property type="entry name" value="PRK00103.1-4"/>
    <property type="match status" value="1"/>
</dbReference>
<dbReference type="HAMAP" id="MF_00658">
    <property type="entry name" value="23SrRNA_methyltr_H"/>
    <property type="match status" value="1"/>
</dbReference>
<reference evidence="6 7" key="1">
    <citation type="submission" date="2014-04" db="EMBL/GenBank/DDBJ databases">
        <title>Marinobacterium kochiensis sp. nov., isolated from sediment sample collected from Kochi backwaters in Kerala, India.</title>
        <authorList>
            <person name="Singh A."/>
            <person name="Pinnaka A.K."/>
        </authorList>
    </citation>
    <scope>NUCLEOTIDE SEQUENCE [LARGE SCALE GENOMIC DNA]</scope>
    <source>
        <strain evidence="6 7">AK27</strain>
    </source>
</reference>
<dbReference type="PANTHER" id="PTHR33603:SF1">
    <property type="entry name" value="RIBOSOMAL RNA LARGE SUBUNIT METHYLTRANSFERASE H"/>
    <property type="match status" value="1"/>
</dbReference>
<dbReference type="InterPro" id="IPR003742">
    <property type="entry name" value="RlmH-like"/>
</dbReference>
<keyword evidence="5" id="KW-0963">Cytoplasm</keyword>
<gene>
    <name evidence="5" type="primary">rlmH</name>
    <name evidence="6" type="ORF">ADIMK_1014</name>
</gene>
<dbReference type="InterPro" id="IPR029026">
    <property type="entry name" value="tRNA_m1G_MTases_N"/>
</dbReference>
<dbReference type="NCBIfam" id="TIGR00246">
    <property type="entry name" value="tRNA_RlmH_YbeA"/>
    <property type="match status" value="1"/>
</dbReference>
<keyword evidence="1 5" id="KW-0489">Methyltransferase</keyword>
<comment type="caution">
    <text evidence="6">The sequence shown here is derived from an EMBL/GenBank/DDBJ whole genome shotgun (WGS) entry which is preliminary data.</text>
</comment>
<keyword evidence="7" id="KW-1185">Reference proteome</keyword>
<dbReference type="GO" id="GO:0005737">
    <property type="term" value="C:cytoplasm"/>
    <property type="evidence" value="ECO:0007669"/>
    <property type="project" value="UniProtKB-SubCell"/>
</dbReference>
<evidence type="ECO:0000313" key="6">
    <source>
        <dbReference type="EMBL" id="KEA64561.1"/>
    </source>
</evidence>
<dbReference type="eggNOG" id="COG1576">
    <property type="taxonomic scope" value="Bacteria"/>
</dbReference>
<dbReference type="CDD" id="cd18081">
    <property type="entry name" value="RlmH-like"/>
    <property type="match status" value="1"/>
</dbReference>
<keyword evidence="3 5" id="KW-0949">S-adenosyl-L-methionine</keyword>
<comment type="subcellular location">
    <subcellularLocation>
        <location evidence="5">Cytoplasm</location>
    </subcellularLocation>
</comment>
<sequence>MRIRLIAVGGKMPGWVTEGYEEYARRLPGDFRLELVELALGHRGKGADTARAIRSEGDAMLAAIPKGDRVIALTVDGRPWSTEKLAEQAEEWRMSGHNLSLLVGGPDGLDPRCVAAADQKWSLSALTLPHPLVRILLAEQLYRAWTLLQGHPYHK</sequence>
<dbReference type="EC" id="2.1.1.177" evidence="5"/>
<dbReference type="GO" id="GO:0070038">
    <property type="term" value="F:rRNA (pseudouridine-N3-)-methyltransferase activity"/>
    <property type="evidence" value="ECO:0007669"/>
    <property type="project" value="UniProtKB-UniRule"/>
</dbReference>
<keyword evidence="2 5" id="KW-0808">Transferase</keyword>
<keyword evidence="5" id="KW-0698">rRNA processing</keyword>
<evidence type="ECO:0000256" key="5">
    <source>
        <dbReference type="HAMAP-Rule" id="MF_00658"/>
    </source>
</evidence>
<proteinExistence type="inferred from homology"/>
<dbReference type="InterPro" id="IPR029028">
    <property type="entry name" value="Alpha/beta_knot_MTases"/>
</dbReference>
<dbReference type="EMBL" id="JMQN01000015">
    <property type="protein sequence ID" value="KEA64561.1"/>
    <property type="molecule type" value="Genomic_DNA"/>
</dbReference>
<evidence type="ECO:0000256" key="2">
    <source>
        <dbReference type="ARBA" id="ARBA00022679"/>
    </source>
</evidence>
<dbReference type="Pfam" id="PF02590">
    <property type="entry name" value="SPOUT_MTase"/>
    <property type="match status" value="1"/>
</dbReference>
<evidence type="ECO:0000256" key="1">
    <source>
        <dbReference type="ARBA" id="ARBA00022603"/>
    </source>
</evidence>
<comment type="catalytic activity">
    <reaction evidence="5">
        <text>pseudouridine(1915) in 23S rRNA + S-adenosyl-L-methionine = N(3)-methylpseudouridine(1915) in 23S rRNA + S-adenosyl-L-homocysteine + H(+)</text>
        <dbReference type="Rhea" id="RHEA:42752"/>
        <dbReference type="Rhea" id="RHEA-COMP:10221"/>
        <dbReference type="Rhea" id="RHEA-COMP:10222"/>
        <dbReference type="ChEBI" id="CHEBI:15378"/>
        <dbReference type="ChEBI" id="CHEBI:57856"/>
        <dbReference type="ChEBI" id="CHEBI:59789"/>
        <dbReference type="ChEBI" id="CHEBI:65314"/>
        <dbReference type="ChEBI" id="CHEBI:74486"/>
        <dbReference type="EC" id="2.1.1.177"/>
    </reaction>
</comment>
<dbReference type="OrthoDB" id="9806643at2"/>
<accession>A0A081G1A6</accession>
<dbReference type="Gene3D" id="3.40.1280.10">
    <property type="match status" value="1"/>
</dbReference>